<feature type="domain" description="Peptidase M20 dimerisation" evidence="2">
    <location>
        <begin position="207"/>
        <end position="289"/>
    </location>
</feature>
<accession>A0ABW5NKP1</accession>
<organism evidence="3 4">
    <name type="scientific">Sphingobacterium corticis</name>
    <dbReference type="NCBI Taxonomy" id="1812823"/>
    <lineage>
        <taxon>Bacteria</taxon>
        <taxon>Pseudomonadati</taxon>
        <taxon>Bacteroidota</taxon>
        <taxon>Sphingobacteriia</taxon>
        <taxon>Sphingobacteriales</taxon>
        <taxon>Sphingobacteriaceae</taxon>
        <taxon>Sphingobacterium</taxon>
    </lineage>
</organism>
<dbReference type="PIRSF" id="PIRSF016599">
    <property type="entry name" value="Xaa-His_dipept"/>
    <property type="match status" value="1"/>
</dbReference>
<gene>
    <name evidence="3" type="ORF">ACFSQ3_11900</name>
</gene>
<name>A0ABW5NKP1_9SPHI</name>
<dbReference type="Proteomes" id="UP001597393">
    <property type="component" value="Unassembled WGS sequence"/>
</dbReference>
<dbReference type="EMBL" id="JBHUMA010000006">
    <property type="protein sequence ID" value="MFD2599656.1"/>
    <property type="molecule type" value="Genomic_DNA"/>
</dbReference>
<dbReference type="PANTHER" id="PTHR43501:SF1">
    <property type="entry name" value="CYTOSOL NON-SPECIFIC DIPEPTIDASE"/>
    <property type="match status" value="1"/>
</dbReference>
<evidence type="ECO:0000313" key="3">
    <source>
        <dbReference type="EMBL" id="MFD2599656.1"/>
    </source>
</evidence>
<dbReference type="SUPFAM" id="SSF53187">
    <property type="entry name" value="Zn-dependent exopeptidases"/>
    <property type="match status" value="1"/>
</dbReference>
<dbReference type="InterPro" id="IPR011650">
    <property type="entry name" value="Peptidase_M20_dimer"/>
</dbReference>
<dbReference type="InterPro" id="IPR001160">
    <property type="entry name" value="Peptidase_M20C"/>
</dbReference>
<dbReference type="Pfam" id="PF07687">
    <property type="entry name" value="M20_dimer"/>
    <property type="match status" value="1"/>
</dbReference>
<keyword evidence="1" id="KW-0378">Hydrolase</keyword>
<dbReference type="CDD" id="cd03890">
    <property type="entry name" value="M20_pepD"/>
    <property type="match status" value="1"/>
</dbReference>
<dbReference type="Gene3D" id="3.40.630.10">
    <property type="entry name" value="Zn peptidases"/>
    <property type="match status" value="2"/>
</dbReference>
<evidence type="ECO:0000259" key="2">
    <source>
        <dbReference type="Pfam" id="PF07687"/>
    </source>
</evidence>
<dbReference type="InterPro" id="IPR002933">
    <property type="entry name" value="Peptidase_M20"/>
</dbReference>
<dbReference type="RefSeq" id="WP_380869782.1">
    <property type="nucleotide sequence ID" value="NZ_JBHUMA010000006.1"/>
</dbReference>
<reference evidence="4" key="1">
    <citation type="journal article" date="2019" name="Int. J. Syst. Evol. Microbiol.">
        <title>The Global Catalogue of Microorganisms (GCM) 10K type strain sequencing project: providing services to taxonomists for standard genome sequencing and annotation.</title>
        <authorList>
            <consortium name="The Broad Institute Genomics Platform"/>
            <consortium name="The Broad Institute Genome Sequencing Center for Infectious Disease"/>
            <person name="Wu L."/>
            <person name="Ma J."/>
        </authorList>
    </citation>
    <scope>NUCLEOTIDE SEQUENCE [LARGE SCALE GENOMIC DNA]</scope>
    <source>
        <strain evidence="4">KCTC 42248</strain>
    </source>
</reference>
<dbReference type="PRINTS" id="PR00934">
    <property type="entry name" value="XHISDIPTASE"/>
</dbReference>
<protein>
    <submittedName>
        <fullName evidence="3">Aminoacyl-histidine dipeptidase</fullName>
    </submittedName>
</protein>
<dbReference type="Pfam" id="PF01546">
    <property type="entry name" value="Peptidase_M20"/>
    <property type="match status" value="1"/>
</dbReference>
<comment type="caution">
    <text evidence="3">The sequence shown here is derived from an EMBL/GenBank/DDBJ whole genome shotgun (WGS) entry which is preliminary data.</text>
</comment>
<evidence type="ECO:0000256" key="1">
    <source>
        <dbReference type="ARBA" id="ARBA00022801"/>
    </source>
</evidence>
<dbReference type="PANTHER" id="PTHR43501">
    <property type="entry name" value="CYTOSOL NON-SPECIFIC DIPEPTIDASE"/>
    <property type="match status" value="1"/>
</dbReference>
<dbReference type="NCBIfam" id="TIGR01893">
    <property type="entry name" value="aa-his-dipept"/>
    <property type="match status" value="1"/>
</dbReference>
<keyword evidence="4" id="KW-1185">Reference proteome</keyword>
<sequence length="484" mass="52791">MSLQSLEPKSIWSHFENINAIPRASKKEEAIIAYMLQFGESLNLPTSRDEAGNVLICKPASAGYESRKTVVLQAHLDMVHQKNADSDFDFETSGIEMYVDADWVKAKGTTLGADNGLGVATIMAVLASDNIEHPAIEALFTIDEETGMTGAKALTAGWLKGEYLLNLDTEEDDEITIGCAGGVDVTATGALREEAGVAYDTKLEITISGLSGGHSGMDIDKGLANANKVLFRILAAAIKEKDVRLFAVDGGGLRNAIPREAMGSIACKASDVKEVTTAIERENAFILKEYAVMEPNLTIDLKVEKISERIEVLTEDVQDKFIQVLNVVHSGVFRMSPAFPGLVETSNNLARVVLKNGKYTILCLTRSAVQSSKDYLSMILENTFRMLDAEVDFSGEYPGWEPEPEGELVQLTADTYRRLFNEEPRVIAGHGGLECGLIGEAYPKLKMVSIGPTIRGAHSPDERASISSVQKFWTFFLELLKNMP</sequence>
<evidence type="ECO:0000313" key="4">
    <source>
        <dbReference type="Proteomes" id="UP001597393"/>
    </source>
</evidence>
<proteinExistence type="predicted"/>